<dbReference type="AlphaFoldDB" id="A0A2I0X611"/>
<evidence type="ECO:0000256" key="1">
    <source>
        <dbReference type="SAM" id="MobiDB-lite"/>
    </source>
</evidence>
<feature type="region of interest" description="Disordered" evidence="1">
    <location>
        <begin position="84"/>
        <end position="104"/>
    </location>
</feature>
<reference evidence="2 3" key="1">
    <citation type="journal article" date="2016" name="Sci. Rep.">
        <title>The Dendrobium catenatum Lindl. genome sequence provides insights into polysaccharide synthase, floral development and adaptive evolution.</title>
        <authorList>
            <person name="Zhang G.Q."/>
            <person name="Xu Q."/>
            <person name="Bian C."/>
            <person name="Tsai W.C."/>
            <person name="Yeh C.M."/>
            <person name="Liu K.W."/>
            <person name="Yoshida K."/>
            <person name="Zhang L.S."/>
            <person name="Chang S.B."/>
            <person name="Chen F."/>
            <person name="Shi Y."/>
            <person name="Su Y.Y."/>
            <person name="Zhang Y.Q."/>
            <person name="Chen L.J."/>
            <person name="Yin Y."/>
            <person name="Lin M."/>
            <person name="Huang H."/>
            <person name="Deng H."/>
            <person name="Wang Z.W."/>
            <person name="Zhu S.L."/>
            <person name="Zhao X."/>
            <person name="Deng C."/>
            <person name="Niu S.C."/>
            <person name="Huang J."/>
            <person name="Wang M."/>
            <person name="Liu G.H."/>
            <person name="Yang H.J."/>
            <person name="Xiao X.J."/>
            <person name="Hsiao Y.Y."/>
            <person name="Wu W.L."/>
            <person name="Chen Y.Y."/>
            <person name="Mitsuda N."/>
            <person name="Ohme-Takagi M."/>
            <person name="Luo Y.B."/>
            <person name="Van de Peer Y."/>
            <person name="Liu Z.J."/>
        </authorList>
    </citation>
    <scope>NUCLEOTIDE SEQUENCE [LARGE SCALE GENOMIC DNA]</scope>
    <source>
        <tissue evidence="2">The whole plant</tissue>
    </source>
</reference>
<evidence type="ECO:0000313" key="3">
    <source>
        <dbReference type="Proteomes" id="UP000233837"/>
    </source>
</evidence>
<name>A0A2I0X611_9ASPA</name>
<keyword evidence="3" id="KW-1185">Reference proteome</keyword>
<dbReference type="EMBL" id="KZ502115">
    <property type="protein sequence ID" value="PKU83359.1"/>
    <property type="molecule type" value="Genomic_DNA"/>
</dbReference>
<proteinExistence type="predicted"/>
<feature type="compositionally biased region" description="Acidic residues" evidence="1">
    <location>
        <begin position="89"/>
        <end position="101"/>
    </location>
</feature>
<dbReference type="Proteomes" id="UP000233837">
    <property type="component" value="Unassembled WGS sequence"/>
</dbReference>
<gene>
    <name evidence="2" type="ORF">MA16_Dca023287</name>
</gene>
<sequence>MMKNMLEIQNQMTAIVEKGGEGKSTNSTIRIEEDVVEIMEGERRRPHLEPVQRDERGPSARALAYCRAMLAGLRLPARFGGDVSALGAGDEEAQGAEEEEAPVPNPAAVPLRQHSQLDQLVERFDQWETLFEAYVAAQEQQLIEDIIRMQN</sequence>
<protein>
    <submittedName>
        <fullName evidence="2">Uncharacterized protein</fullName>
    </submittedName>
</protein>
<organism evidence="2 3">
    <name type="scientific">Dendrobium catenatum</name>
    <dbReference type="NCBI Taxonomy" id="906689"/>
    <lineage>
        <taxon>Eukaryota</taxon>
        <taxon>Viridiplantae</taxon>
        <taxon>Streptophyta</taxon>
        <taxon>Embryophyta</taxon>
        <taxon>Tracheophyta</taxon>
        <taxon>Spermatophyta</taxon>
        <taxon>Magnoliopsida</taxon>
        <taxon>Liliopsida</taxon>
        <taxon>Asparagales</taxon>
        <taxon>Orchidaceae</taxon>
        <taxon>Epidendroideae</taxon>
        <taxon>Malaxideae</taxon>
        <taxon>Dendrobiinae</taxon>
        <taxon>Dendrobium</taxon>
    </lineage>
</organism>
<reference evidence="2 3" key="2">
    <citation type="journal article" date="2017" name="Nature">
        <title>The Apostasia genome and the evolution of orchids.</title>
        <authorList>
            <person name="Zhang G.Q."/>
            <person name="Liu K.W."/>
            <person name="Li Z."/>
            <person name="Lohaus R."/>
            <person name="Hsiao Y.Y."/>
            <person name="Niu S.C."/>
            <person name="Wang J.Y."/>
            <person name="Lin Y.C."/>
            <person name="Xu Q."/>
            <person name="Chen L.J."/>
            <person name="Yoshida K."/>
            <person name="Fujiwara S."/>
            <person name="Wang Z.W."/>
            <person name="Zhang Y.Q."/>
            <person name="Mitsuda N."/>
            <person name="Wang M."/>
            <person name="Liu G.H."/>
            <person name="Pecoraro L."/>
            <person name="Huang H.X."/>
            <person name="Xiao X.J."/>
            <person name="Lin M."/>
            <person name="Wu X.Y."/>
            <person name="Wu W.L."/>
            <person name="Chen Y.Y."/>
            <person name="Chang S.B."/>
            <person name="Sakamoto S."/>
            <person name="Ohme-Takagi M."/>
            <person name="Yagi M."/>
            <person name="Zeng S.J."/>
            <person name="Shen C.Y."/>
            <person name="Yeh C.M."/>
            <person name="Luo Y.B."/>
            <person name="Tsai W.C."/>
            <person name="Van de Peer Y."/>
            <person name="Liu Z.J."/>
        </authorList>
    </citation>
    <scope>NUCLEOTIDE SEQUENCE [LARGE SCALE GENOMIC DNA]</scope>
    <source>
        <tissue evidence="2">The whole plant</tissue>
    </source>
</reference>
<evidence type="ECO:0000313" key="2">
    <source>
        <dbReference type="EMBL" id="PKU83359.1"/>
    </source>
</evidence>
<accession>A0A2I0X611</accession>